<feature type="repeat" description="ANK" evidence="3">
    <location>
        <begin position="353"/>
        <end position="388"/>
    </location>
</feature>
<evidence type="ECO:0000256" key="2">
    <source>
        <dbReference type="ARBA" id="ARBA00023043"/>
    </source>
</evidence>
<feature type="repeat" description="ANK" evidence="3">
    <location>
        <begin position="573"/>
        <end position="608"/>
    </location>
</feature>
<dbReference type="SUPFAM" id="SSF54695">
    <property type="entry name" value="POZ domain"/>
    <property type="match status" value="2"/>
</dbReference>
<reference evidence="5" key="1">
    <citation type="submission" date="2022-10" db="EMBL/GenBank/DDBJ databases">
        <title>Novel sulphate-reducing endosymbionts in the free-living metamonad Anaeramoeba.</title>
        <authorList>
            <person name="Jerlstrom-Hultqvist J."/>
            <person name="Cepicka I."/>
            <person name="Gallot-Lavallee L."/>
            <person name="Salas-Leiva D."/>
            <person name="Curtis B.A."/>
            <person name="Zahonova K."/>
            <person name="Pipaliya S."/>
            <person name="Dacks J."/>
            <person name="Roger A.J."/>
        </authorList>
    </citation>
    <scope>NUCLEOTIDE SEQUENCE</scope>
    <source>
        <strain evidence="5">BMAN</strain>
    </source>
</reference>
<dbReference type="SMART" id="SM00248">
    <property type="entry name" value="ANK"/>
    <property type="match status" value="21"/>
</dbReference>
<dbReference type="Pfam" id="PF00651">
    <property type="entry name" value="BTB"/>
    <property type="match status" value="1"/>
</dbReference>
<feature type="repeat" description="ANK" evidence="3">
    <location>
        <begin position="208"/>
        <end position="243"/>
    </location>
</feature>
<gene>
    <name evidence="5" type="ORF">M0811_11695</name>
</gene>
<feature type="repeat" description="ANK" evidence="3">
    <location>
        <begin position="655"/>
        <end position="691"/>
    </location>
</feature>
<evidence type="ECO:0000313" key="6">
    <source>
        <dbReference type="Proteomes" id="UP001149090"/>
    </source>
</evidence>
<dbReference type="InterPro" id="IPR036770">
    <property type="entry name" value="Ankyrin_rpt-contain_sf"/>
</dbReference>
<comment type="caution">
    <text evidence="5">The sequence shown here is derived from an EMBL/GenBank/DDBJ whole genome shotgun (WGS) entry which is preliminary data.</text>
</comment>
<feature type="domain" description="BTB" evidence="4">
    <location>
        <begin position="982"/>
        <end position="1053"/>
    </location>
</feature>
<evidence type="ECO:0000313" key="5">
    <source>
        <dbReference type="EMBL" id="KAJ5069352.1"/>
    </source>
</evidence>
<dbReference type="PANTHER" id="PTHR24189">
    <property type="entry name" value="MYOTROPHIN"/>
    <property type="match status" value="1"/>
</dbReference>
<sequence>MNDFEKENCLFEAIQDQKIYEEIKSLVDRGANVNAINSDGFTPLLYAFQFSTSESRKIIKYLIEKGANVNVSTQFLQTPLHSVFELEMESRLEIIQLLVRNGAKIDARNAYQETPLHRALKDDMDDLVFVFFDDIKENNKENKQERKEINTLQIVAFLLENGADPNIQDQDNNTAFHLVLSLESYSNLLEITQILIKNRANANVPNFKNETPFHLACQLQHPASIQIIHLLIQNGANLNTNTIDKSTPLHLVCQKQFDPKVVEIIRLFIKAGLDINAKNDNGQTPLTIASEFQKENLNEIIQLVDQNTNSNAFQMEETAFTLHQICENLNEKSINLINTLIQKGSNVNAKNNKNQTPLHLVFQPQNQDFLQVAKLLFENGADPNLKDGNNETILHLACEYQHKNPVEIIKLLLGKGVDINAKNNQNETALHKACQYQQSQNTFEVITLLIENGADVACKTSENTTCLHLIFQYQKCRYLFGITQLLIQKGVDINAQNYKNETALHFVCHYQNEDNALQVIEYLISRNIQINALNKRNQTALHHICQYHQQKPYEIIKLLIGKGIDIHAKNNINGESALHTACIYQRHKILEIVQLFIENGADINSTNRNNQTPLLLIFQQQQQLQFNRSIQYSLIQITQYLIAKGADLNIQTKDRNQTLLHLIFEFHNQENLLEILELLIQSGIDINSPDIDGQTPLHLACQNKHDNALEIIDYLFGHGANPNSKNAKKQTPLHLIFQNQKPNLIPILESFLENGADPNSKSNQGQTPLHLSIQENDPKLIKLLLMNDANIFDLEECEIPQEVLDIFPKIYSINEDMNNLLKSHHFSDVSVQSKDGSKFNAHKLILLTRFDEDEKLLQDFIENCSQSTKEEIQIALNFLYTGFYDFADFMQRFQNMITYTFEFSQLKTKYYQNQISQDEFDDQMITLKSLQDIDKETEKTQHKLMLNLFYKIRIDSKWIESKKGRKGIIKDFHKLFQNEASKDFTIIISEEKQNVKKIKIHQLILIIRSRLFREMFLRVKEKQNKAHDYSRKSFETINQLIYFFYHDEFEKANLNQQILHESQDIKKYFKLNPNSIIDLFLKDF</sequence>
<dbReference type="InterPro" id="IPR011333">
    <property type="entry name" value="SKP1/BTB/POZ_sf"/>
</dbReference>
<feature type="repeat" description="ANK" evidence="3">
    <location>
        <begin position="692"/>
        <end position="727"/>
    </location>
</feature>
<name>A0A9Q0LAK8_ANAIG</name>
<feature type="repeat" description="ANK" evidence="3">
    <location>
        <begin position="536"/>
        <end position="571"/>
    </location>
</feature>
<dbReference type="PANTHER" id="PTHR24189:SF50">
    <property type="entry name" value="ANKYRIN REPEAT AND SOCS BOX PROTEIN 2"/>
    <property type="match status" value="1"/>
</dbReference>
<keyword evidence="6" id="KW-1185">Reference proteome</keyword>
<feature type="repeat" description="ANK" evidence="3">
    <location>
        <begin position="728"/>
        <end position="763"/>
    </location>
</feature>
<dbReference type="PROSITE" id="PS50097">
    <property type="entry name" value="BTB"/>
    <property type="match status" value="2"/>
</dbReference>
<feature type="repeat" description="ANK" evidence="3">
    <location>
        <begin position="499"/>
        <end position="535"/>
    </location>
</feature>
<feature type="repeat" description="ANK" evidence="3">
    <location>
        <begin position="244"/>
        <end position="280"/>
    </location>
</feature>
<evidence type="ECO:0000256" key="3">
    <source>
        <dbReference type="PROSITE-ProRule" id="PRU00023"/>
    </source>
</evidence>
<dbReference type="CDD" id="cd18186">
    <property type="entry name" value="BTB_POZ_ZBTB_KLHL-like"/>
    <property type="match status" value="2"/>
</dbReference>
<keyword evidence="1" id="KW-0677">Repeat</keyword>
<dbReference type="Proteomes" id="UP001149090">
    <property type="component" value="Unassembled WGS sequence"/>
</dbReference>
<feature type="repeat" description="ANK" evidence="3">
    <location>
        <begin position="75"/>
        <end position="110"/>
    </location>
</feature>
<protein>
    <submittedName>
        <fullName evidence="5">Ankyrin repeat</fullName>
    </submittedName>
</protein>
<dbReference type="PROSITE" id="PS50297">
    <property type="entry name" value="ANK_REP_REGION"/>
    <property type="match status" value="8"/>
</dbReference>
<dbReference type="InterPro" id="IPR050745">
    <property type="entry name" value="Multifunctional_regulatory"/>
</dbReference>
<dbReference type="OrthoDB" id="366390at2759"/>
<dbReference type="EMBL" id="JAPDFW010000105">
    <property type="protein sequence ID" value="KAJ5069352.1"/>
    <property type="molecule type" value="Genomic_DNA"/>
</dbReference>
<dbReference type="Pfam" id="PF13637">
    <property type="entry name" value="Ank_4"/>
    <property type="match status" value="1"/>
</dbReference>
<evidence type="ECO:0000256" key="1">
    <source>
        <dbReference type="ARBA" id="ARBA00022737"/>
    </source>
</evidence>
<dbReference type="PROSITE" id="PS50088">
    <property type="entry name" value="ANK_REPEAT"/>
    <property type="match status" value="14"/>
</dbReference>
<dbReference type="SUPFAM" id="SSF48403">
    <property type="entry name" value="Ankyrin repeat"/>
    <property type="match status" value="3"/>
</dbReference>
<dbReference type="Pfam" id="PF12796">
    <property type="entry name" value="Ank_2"/>
    <property type="match status" value="5"/>
</dbReference>
<accession>A0A9Q0LAK8</accession>
<feature type="repeat" description="ANK" evidence="3">
    <location>
        <begin position="764"/>
        <end position="796"/>
    </location>
</feature>
<proteinExistence type="predicted"/>
<dbReference type="Gene3D" id="3.30.710.10">
    <property type="entry name" value="Potassium Channel Kv1.1, Chain A"/>
    <property type="match status" value="2"/>
</dbReference>
<dbReference type="AlphaFoldDB" id="A0A9Q0LAK8"/>
<organism evidence="5 6">
    <name type="scientific">Anaeramoeba ignava</name>
    <name type="common">Anaerobic marine amoeba</name>
    <dbReference type="NCBI Taxonomy" id="1746090"/>
    <lineage>
        <taxon>Eukaryota</taxon>
        <taxon>Metamonada</taxon>
        <taxon>Anaeramoebidae</taxon>
        <taxon>Anaeramoeba</taxon>
    </lineage>
</organism>
<dbReference type="InterPro" id="IPR002110">
    <property type="entry name" value="Ankyrin_rpt"/>
</dbReference>
<dbReference type="InterPro" id="IPR000210">
    <property type="entry name" value="BTB/POZ_dom"/>
</dbReference>
<dbReference type="Pfam" id="PF00023">
    <property type="entry name" value="Ank"/>
    <property type="match status" value="2"/>
</dbReference>
<keyword evidence="2 3" id="KW-0040">ANK repeat</keyword>
<evidence type="ECO:0000259" key="4">
    <source>
        <dbReference type="PROSITE" id="PS50097"/>
    </source>
</evidence>
<feature type="domain" description="BTB" evidence="4">
    <location>
        <begin position="827"/>
        <end position="888"/>
    </location>
</feature>
<dbReference type="Gene3D" id="1.25.40.20">
    <property type="entry name" value="Ankyrin repeat-containing domain"/>
    <property type="match status" value="9"/>
</dbReference>
<feature type="repeat" description="ANK" evidence="3">
    <location>
        <begin position="39"/>
        <end position="74"/>
    </location>
</feature>
<feature type="repeat" description="ANK" evidence="3">
    <location>
        <begin position="425"/>
        <end position="461"/>
    </location>
</feature>
<feature type="repeat" description="ANK" evidence="3">
    <location>
        <begin position="389"/>
        <end position="424"/>
    </location>
</feature>